<comment type="caution">
    <text evidence="2">The sequence shown here is derived from an EMBL/GenBank/DDBJ whole genome shotgun (WGS) entry which is preliminary data.</text>
</comment>
<accession>X1B3A1</accession>
<sequence>MGFGVDPQVQVDRELVNKTERIEGGNKVSEFRYKLTISNYGSANIALRLEDRIPYSPNSLVKVNLIETEPDLSRDQQYRTTAYKKGLLRWDLDIPAQATNDQAIEVTYRFTIAHDKEMAIKGMTKSQ</sequence>
<feature type="domain" description="DUF4139" evidence="1">
    <location>
        <begin position="4"/>
        <end position="108"/>
    </location>
</feature>
<organism evidence="2">
    <name type="scientific">marine sediment metagenome</name>
    <dbReference type="NCBI Taxonomy" id="412755"/>
    <lineage>
        <taxon>unclassified sequences</taxon>
        <taxon>metagenomes</taxon>
        <taxon>ecological metagenomes</taxon>
    </lineage>
</organism>
<dbReference type="EMBL" id="BART01013240">
    <property type="protein sequence ID" value="GAG89460.1"/>
    <property type="molecule type" value="Genomic_DNA"/>
</dbReference>
<dbReference type="Pfam" id="PF13598">
    <property type="entry name" value="DUF4139"/>
    <property type="match status" value="1"/>
</dbReference>
<proteinExistence type="predicted"/>
<name>X1B3A1_9ZZZZ</name>
<reference evidence="2" key="1">
    <citation type="journal article" date="2014" name="Front. Microbiol.">
        <title>High frequency of phylogenetically diverse reductive dehalogenase-homologous genes in deep subseafloor sedimentary metagenomes.</title>
        <authorList>
            <person name="Kawai M."/>
            <person name="Futagami T."/>
            <person name="Toyoda A."/>
            <person name="Takaki Y."/>
            <person name="Nishi S."/>
            <person name="Hori S."/>
            <person name="Arai W."/>
            <person name="Tsubouchi T."/>
            <person name="Morono Y."/>
            <person name="Uchiyama I."/>
            <person name="Ito T."/>
            <person name="Fujiyama A."/>
            <person name="Inagaki F."/>
            <person name="Takami H."/>
        </authorList>
    </citation>
    <scope>NUCLEOTIDE SEQUENCE</scope>
    <source>
        <strain evidence="2">Expedition CK06-06</strain>
    </source>
</reference>
<protein>
    <recommendedName>
        <fullName evidence="1">DUF4139 domain-containing protein</fullName>
    </recommendedName>
</protein>
<evidence type="ECO:0000313" key="2">
    <source>
        <dbReference type="EMBL" id="GAG89460.1"/>
    </source>
</evidence>
<dbReference type="InterPro" id="IPR037291">
    <property type="entry name" value="DUF4139"/>
</dbReference>
<dbReference type="AlphaFoldDB" id="X1B3A1"/>
<gene>
    <name evidence="2" type="ORF">S01H4_27196</name>
</gene>
<evidence type="ECO:0000259" key="1">
    <source>
        <dbReference type="Pfam" id="PF13598"/>
    </source>
</evidence>